<gene>
    <name evidence="2" type="ORF">I0K15_20695</name>
</gene>
<accession>A0A7S9QDI0</accession>
<dbReference type="RefSeq" id="WP_196103365.1">
    <property type="nucleotide sequence ID" value="NZ_CP064942.1"/>
</dbReference>
<dbReference type="GO" id="GO:0016787">
    <property type="term" value="F:hydrolase activity"/>
    <property type="evidence" value="ECO:0007669"/>
    <property type="project" value="UniProtKB-KW"/>
</dbReference>
<dbReference type="PANTHER" id="PTHR43798:SF29">
    <property type="entry name" value="AB HYDROLASE-1 DOMAIN-CONTAINING PROTEIN"/>
    <property type="match status" value="1"/>
</dbReference>
<evidence type="ECO:0000313" key="3">
    <source>
        <dbReference type="Proteomes" id="UP000594800"/>
    </source>
</evidence>
<keyword evidence="3" id="KW-1185">Reference proteome</keyword>
<dbReference type="InterPro" id="IPR000073">
    <property type="entry name" value="AB_hydrolase_1"/>
</dbReference>
<dbReference type="SUPFAM" id="SSF53474">
    <property type="entry name" value="alpha/beta-Hydrolases"/>
    <property type="match status" value="1"/>
</dbReference>
<feature type="domain" description="AB hydrolase-1" evidence="1">
    <location>
        <begin position="38"/>
        <end position="222"/>
    </location>
</feature>
<keyword evidence="2" id="KW-0378">Hydrolase</keyword>
<reference evidence="2 3" key="1">
    <citation type="submission" date="2020-11" db="EMBL/GenBank/DDBJ databases">
        <title>Description of Pontivivens ytuae sp. nov. isolated from deep sea sediment of Mariana Trench.</title>
        <authorList>
            <person name="Wang Z."/>
            <person name="Sun Q.-L."/>
            <person name="Xu X.-D."/>
            <person name="Tang Y.-Z."/>
            <person name="Zhang J."/>
        </authorList>
    </citation>
    <scope>NUCLEOTIDE SEQUENCE [LARGE SCALE GENOMIC DNA]</scope>
    <source>
        <strain evidence="2 3">MT2928</strain>
    </source>
</reference>
<organism evidence="2 3">
    <name type="scientific">Pontivivens ytuae</name>
    <dbReference type="NCBI Taxonomy" id="2789856"/>
    <lineage>
        <taxon>Bacteria</taxon>
        <taxon>Pseudomonadati</taxon>
        <taxon>Pseudomonadota</taxon>
        <taxon>Alphaproteobacteria</taxon>
        <taxon>Rhodobacterales</taxon>
        <taxon>Paracoccaceae</taxon>
        <taxon>Pontivivens</taxon>
    </lineage>
</organism>
<dbReference type="EMBL" id="CP064942">
    <property type="protein sequence ID" value="QPH54156.1"/>
    <property type="molecule type" value="Genomic_DNA"/>
</dbReference>
<sequence>MAPLLLIPGMMCDARLFAPQIAAFSGARAIHVAPMRAETTEEIAAQILAQAPPRFALAGLSMGGIVAMEIAAQAPERIERIALMDTNPRAELPEVRAAREPQIEAVRGGRLREVMRDEMKPRYLADGPGKQAILDLCMEMALGLGPEVFIAQSRALQTRPDRQEVLKTLDIPALVLCGEHDVLCPLDRHELMDSLLPNSTLTVVAGAGHLPVLERPEETNAALTRWLEA</sequence>
<proteinExistence type="predicted"/>
<dbReference type="PRINTS" id="PR00111">
    <property type="entry name" value="ABHYDROLASE"/>
</dbReference>
<dbReference type="InterPro" id="IPR029058">
    <property type="entry name" value="AB_hydrolase_fold"/>
</dbReference>
<evidence type="ECO:0000313" key="2">
    <source>
        <dbReference type="EMBL" id="QPH54156.1"/>
    </source>
</evidence>
<dbReference type="Pfam" id="PF12697">
    <property type="entry name" value="Abhydrolase_6"/>
    <property type="match status" value="1"/>
</dbReference>
<dbReference type="Proteomes" id="UP000594800">
    <property type="component" value="Chromosome"/>
</dbReference>
<dbReference type="InterPro" id="IPR050266">
    <property type="entry name" value="AB_hydrolase_sf"/>
</dbReference>
<name>A0A7S9QDI0_9RHOB</name>
<dbReference type="PANTHER" id="PTHR43798">
    <property type="entry name" value="MONOACYLGLYCEROL LIPASE"/>
    <property type="match status" value="1"/>
</dbReference>
<dbReference type="Gene3D" id="3.40.50.1820">
    <property type="entry name" value="alpha/beta hydrolase"/>
    <property type="match status" value="1"/>
</dbReference>
<evidence type="ECO:0000259" key="1">
    <source>
        <dbReference type="Pfam" id="PF12697"/>
    </source>
</evidence>
<dbReference type="AlphaFoldDB" id="A0A7S9QDI0"/>
<protein>
    <submittedName>
        <fullName evidence="2">Alpha/beta fold hydrolase</fullName>
    </submittedName>
</protein>
<dbReference type="KEGG" id="poz:I0K15_20695"/>